<dbReference type="GO" id="GO:0005524">
    <property type="term" value="F:ATP binding"/>
    <property type="evidence" value="ECO:0007669"/>
    <property type="project" value="UniProtKB-UniRule"/>
</dbReference>
<dbReference type="InterPro" id="IPR017441">
    <property type="entry name" value="Protein_kinase_ATP_BS"/>
</dbReference>
<keyword evidence="3" id="KW-0723">Serine/threonine-protein kinase</keyword>
<dbReference type="EMBL" id="AUSU01001262">
    <property type="protein sequence ID" value="EPS71437.1"/>
    <property type="molecule type" value="Genomic_DNA"/>
</dbReference>
<evidence type="ECO:0000256" key="13">
    <source>
        <dbReference type="PROSITE-ProRule" id="PRU10141"/>
    </source>
</evidence>
<feature type="domain" description="Protein kinase" evidence="15">
    <location>
        <begin position="39"/>
        <end position="294"/>
    </location>
</feature>
<dbReference type="Pfam" id="PF07714">
    <property type="entry name" value="PK_Tyr_Ser-Thr"/>
    <property type="match status" value="1"/>
</dbReference>
<dbReference type="FunFam" id="3.30.200.20:FF:000039">
    <property type="entry name" value="receptor-like protein kinase FERONIA"/>
    <property type="match status" value="1"/>
</dbReference>
<evidence type="ECO:0000256" key="14">
    <source>
        <dbReference type="SAM" id="MobiDB-lite"/>
    </source>
</evidence>
<evidence type="ECO:0000256" key="3">
    <source>
        <dbReference type="ARBA" id="ARBA00022527"/>
    </source>
</evidence>
<comment type="catalytic activity">
    <reaction evidence="12">
        <text>L-seryl-[protein] + ATP = O-phospho-L-seryl-[protein] + ADP + H(+)</text>
        <dbReference type="Rhea" id="RHEA:17989"/>
        <dbReference type="Rhea" id="RHEA-COMP:9863"/>
        <dbReference type="Rhea" id="RHEA-COMP:11604"/>
        <dbReference type="ChEBI" id="CHEBI:15378"/>
        <dbReference type="ChEBI" id="CHEBI:29999"/>
        <dbReference type="ChEBI" id="CHEBI:30616"/>
        <dbReference type="ChEBI" id="CHEBI:83421"/>
        <dbReference type="ChEBI" id="CHEBI:456216"/>
        <dbReference type="EC" id="2.7.11.1"/>
    </reaction>
</comment>
<keyword evidence="7" id="KW-0418">Kinase</keyword>
<evidence type="ECO:0000259" key="15">
    <source>
        <dbReference type="PROSITE" id="PS50011"/>
    </source>
</evidence>
<evidence type="ECO:0000256" key="1">
    <source>
        <dbReference type="ARBA" id="ARBA00004162"/>
    </source>
</evidence>
<name>S8EFP3_9LAMI</name>
<dbReference type="PANTHER" id="PTHR47982:SF54">
    <property type="entry name" value="PROTEIN KINASE SUPERFAMILY PROTEIN"/>
    <property type="match status" value="1"/>
</dbReference>
<dbReference type="Gene3D" id="1.10.510.10">
    <property type="entry name" value="Transferase(Phosphotransferase) domain 1"/>
    <property type="match status" value="1"/>
</dbReference>
<comment type="catalytic activity">
    <reaction evidence="11">
        <text>L-threonyl-[protein] + ATP = O-phospho-L-threonyl-[protein] + ADP + H(+)</text>
        <dbReference type="Rhea" id="RHEA:46608"/>
        <dbReference type="Rhea" id="RHEA-COMP:11060"/>
        <dbReference type="Rhea" id="RHEA-COMP:11605"/>
        <dbReference type="ChEBI" id="CHEBI:15378"/>
        <dbReference type="ChEBI" id="CHEBI:30013"/>
        <dbReference type="ChEBI" id="CHEBI:30616"/>
        <dbReference type="ChEBI" id="CHEBI:61977"/>
        <dbReference type="ChEBI" id="CHEBI:456216"/>
        <dbReference type="EC" id="2.7.11.1"/>
    </reaction>
</comment>
<dbReference type="InterPro" id="IPR001245">
    <property type="entry name" value="Ser-Thr/Tyr_kinase_cat_dom"/>
</dbReference>
<keyword evidence="9" id="KW-1133">Transmembrane helix</keyword>
<keyword evidence="6 13" id="KW-0547">Nucleotide-binding</keyword>
<dbReference type="PROSITE" id="PS00107">
    <property type="entry name" value="PROTEIN_KINASE_ATP"/>
    <property type="match status" value="1"/>
</dbReference>
<evidence type="ECO:0000256" key="8">
    <source>
        <dbReference type="ARBA" id="ARBA00022840"/>
    </source>
</evidence>
<dbReference type="OrthoDB" id="4062651at2759"/>
<dbReference type="PANTHER" id="PTHR47982">
    <property type="entry name" value="PROLINE-RICH RECEPTOR-LIKE PROTEIN KINASE PERK4"/>
    <property type="match status" value="1"/>
</dbReference>
<dbReference type="GO" id="GO:0005886">
    <property type="term" value="C:plasma membrane"/>
    <property type="evidence" value="ECO:0007669"/>
    <property type="project" value="UniProtKB-SubCell"/>
</dbReference>
<keyword evidence="17" id="KW-1185">Reference proteome</keyword>
<comment type="subcellular location">
    <subcellularLocation>
        <location evidence="1">Cell membrane</location>
        <topology evidence="1">Single-pass membrane protein</topology>
    </subcellularLocation>
</comment>
<feature type="region of interest" description="Disordered" evidence="14">
    <location>
        <begin position="186"/>
        <end position="212"/>
    </location>
</feature>
<keyword evidence="5" id="KW-0812">Transmembrane</keyword>
<evidence type="ECO:0000256" key="11">
    <source>
        <dbReference type="ARBA" id="ARBA00047899"/>
    </source>
</evidence>
<feature type="binding site" evidence="13">
    <location>
        <position position="67"/>
    </location>
    <ligand>
        <name>ATP</name>
        <dbReference type="ChEBI" id="CHEBI:30616"/>
    </ligand>
</feature>
<evidence type="ECO:0000256" key="4">
    <source>
        <dbReference type="ARBA" id="ARBA00022679"/>
    </source>
</evidence>
<evidence type="ECO:0000256" key="10">
    <source>
        <dbReference type="ARBA" id="ARBA00023136"/>
    </source>
</evidence>
<dbReference type="SUPFAM" id="SSF56112">
    <property type="entry name" value="Protein kinase-like (PK-like)"/>
    <property type="match status" value="1"/>
</dbReference>
<dbReference type="EC" id="2.7.11.1" evidence="2"/>
<evidence type="ECO:0000313" key="17">
    <source>
        <dbReference type="Proteomes" id="UP000015453"/>
    </source>
</evidence>
<dbReference type="InterPro" id="IPR000719">
    <property type="entry name" value="Prot_kinase_dom"/>
</dbReference>
<comment type="caution">
    <text evidence="16">The sequence shown here is derived from an EMBL/GenBank/DDBJ whole genome shotgun (WGS) entry which is preliminary data.</text>
</comment>
<dbReference type="AlphaFoldDB" id="S8EFP3"/>
<protein>
    <recommendedName>
        <fullName evidence="2">non-specific serine/threonine protein kinase</fullName>
        <ecNumber evidence="2">2.7.11.1</ecNumber>
    </recommendedName>
</protein>
<reference evidence="16 17" key="1">
    <citation type="journal article" date="2013" name="BMC Genomics">
        <title>The miniature genome of a carnivorous plant Genlisea aurea contains a low number of genes and short non-coding sequences.</title>
        <authorList>
            <person name="Leushkin E.V."/>
            <person name="Sutormin R.A."/>
            <person name="Nabieva E.R."/>
            <person name="Penin A.A."/>
            <person name="Kondrashov A.S."/>
            <person name="Logacheva M.D."/>
        </authorList>
    </citation>
    <scope>NUCLEOTIDE SEQUENCE [LARGE SCALE GENOMIC DNA]</scope>
</reference>
<feature type="compositionally biased region" description="Basic and acidic residues" evidence="14">
    <location>
        <begin position="198"/>
        <end position="212"/>
    </location>
</feature>
<gene>
    <name evidence="16" type="ORF">M569_03323</name>
</gene>
<sequence length="320" mass="35285">MNRGRSGGGGVTYSTSPVASSLEARRFKMEELEQSTRHFDESNLIGYGTFGLVFKGFLSDGTIVAIKRRNGPPQREFSEEVAYLSRIRHRNLVTLIGYCQDRGSLMLVFEYLPNGSIRSHLHDSKTKLEFKQRLSISIGAAKGLSHLHGLQPPVVHGNFQTGNVLVDENFIAKVADTGVSKLIAKIDGSSSSPSSSHDVFRDPELGPHEAASHESNDVYSFGVFLLELVSGREVKDEVPIHILHQVRRSDLVGGSSFTEEGMRWVMGLIQKCTVFPGSERPRMENVAMELEEILESEITRTTVMGEGTTTVTLGSQLFTN</sequence>
<evidence type="ECO:0000256" key="9">
    <source>
        <dbReference type="ARBA" id="ARBA00022989"/>
    </source>
</evidence>
<dbReference type="PROSITE" id="PS50011">
    <property type="entry name" value="PROTEIN_KINASE_DOM"/>
    <property type="match status" value="1"/>
</dbReference>
<evidence type="ECO:0000313" key="16">
    <source>
        <dbReference type="EMBL" id="EPS71437.1"/>
    </source>
</evidence>
<proteinExistence type="predicted"/>
<dbReference type="Proteomes" id="UP000015453">
    <property type="component" value="Unassembled WGS sequence"/>
</dbReference>
<dbReference type="PIRSF" id="PIRSF000654">
    <property type="entry name" value="Integrin-linked_kinase"/>
    <property type="match status" value="1"/>
</dbReference>
<evidence type="ECO:0000256" key="6">
    <source>
        <dbReference type="ARBA" id="ARBA00022741"/>
    </source>
</evidence>
<dbReference type="InterPro" id="IPR011009">
    <property type="entry name" value="Kinase-like_dom_sf"/>
</dbReference>
<keyword evidence="8 13" id="KW-0067">ATP-binding</keyword>
<organism evidence="16 17">
    <name type="scientific">Genlisea aurea</name>
    <dbReference type="NCBI Taxonomy" id="192259"/>
    <lineage>
        <taxon>Eukaryota</taxon>
        <taxon>Viridiplantae</taxon>
        <taxon>Streptophyta</taxon>
        <taxon>Embryophyta</taxon>
        <taxon>Tracheophyta</taxon>
        <taxon>Spermatophyta</taxon>
        <taxon>Magnoliopsida</taxon>
        <taxon>eudicotyledons</taxon>
        <taxon>Gunneridae</taxon>
        <taxon>Pentapetalae</taxon>
        <taxon>asterids</taxon>
        <taxon>lamiids</taxon>
        <taxon>Lamiales</taxon>
        <taxon>Lentibulariaceae</taxon>
        <taxon>Genlisea</taxon>
    </lineage>
</organism>
<evidence type="ECO:0000256" key="5">
    <source>
        <dbReference type="ARBA" id="ARBA00022692"/>
    </source>
</evidence>
<evidence type="ECO:0000256" key="7">
    <source>
        <dbReference type="ARBA" id="ARBA00022777"/>
    </source>
</evidence>
<dbReference type="InterPro" id="IPR047117">
    <property type="entry name" value="PERK1-13-like"/>
</dbReference>
<keyword evidence="10" id="KW-0472">Membrane</keyword>
<accession>S8EFP3</accession>
<keyword evidence="4" id="KW-0808">Transferase</keyword>
<evidence type="ECO:0000256" key="12">
    <source>
        <dbReference type="ARBA" id="ARBA00048679"/>
    </source>
</evidence>
<dbReference type="Gene3D" id="3.30.200.20">
    <property type="entry name" value="Phosphorylase Kinase, domain 1"/>
    <property type="match status" value="1"/>
</dbReference>
<evidence type="ECO:0000256" key="2">
    <source>
        <dbReference type="ARBA" id="ARBA00012513"/>
    </source>
</evidence>
<dbReference type="GO" id="GO:0004674">
    <property type="term" value="F:protein serine/threonine kinase activity"/>
    <property type="evidence" value="ECO:0007669"/>
    <property type="project" value="UniProtKB-KW"/>
</dbReference>